<gene>
    <name evidence="1" type="ORF">AARE701A_LOCUS14839</name>
</gene>
<proteinExistence type="predicted"/>
<name>A0A8S2AG59_ARAAE</name>
<keyword evidence="2" id="KW-1185">Reference proteome</keyword>
<accession>A0A8S2AG59</accession>
<dbReference type="InterPro" id="IPR009568">
    <property type="entry name" value="DUF1184"/>
</dbReference>
<sequence length="450" mass="52020">MEPKPTGCLPRRIRPLPGSYRYYPDDTGTPSAKEHIREEVVQLGVDLSVSLANSMFLLCDDIHTMLWFCFKLLKYTLPPSNPVSERLLRVVHYVYSKDIKPKNRACPDGGNSVQWELVRTTWKDFTDGIIILSRLVVLLRRKDCSFDDRLLSSAIEKYKQQVLKKLEDKLMSAKDVSELNGFERETVASNVSDLWKTLFEEEAGESTPEVARSRIHSDLFQPISGDSCHGEIPTLPVTFPYILGDEFAKQKLREEVVQLGVELSLYVAESIFLLSDEIRSVFQFCSKLWRELKRTHKVGHPAGERLLRVIHHVYTKSIKPKNEVYHIGGKSVQWELVKTTWEDLDAGFREMHSLISILEVDDGSCTDGREFTSRIEEALKKVEEKMRCAKDVSEANGFAREAMKSNILDMWQSLFDREEVLWTRKVRREEILSDLFPHLEEEDEEEAKQY</sequence>
<protein>
    <submittedName>
        <fullName evidence="1">Uncharacterized protein</fullName>
    </submittedName>
</protein>
<organism evidence="1 2">
    <name type="scientific">Arabidopsis arenosa</name>
    <name type="common">Sand rock-cress</name>
    <name type="synonym">Cardaminopsis arenosa</name>
    <dbReference type="NCBI Taxonomy" id="38785"/>
    <lineage>
        <taxon>Eukaryota</taxon>
        <taxon>Viridiplantae</taxon>
        <taxon>Streptophyta</taxon>
        <taxon>Embryophyta</taxon>
        <taxon>Tracheophyta</taxon>
        <taxon>Spermatophyta</taxon>
        <taxon>Magnoliopsida</taxon>
        <taxon>eudicotyledons</taxon>
        <taxon>Gunneridae</taxon>
        <taxon>Pentapetalae</taxon>
        <taxon>rosids</taxon>
        <taxon>malvids</taxon>
        <taxon>Brassicales</taxon>
        <taxon>Brassicaceae</taxon>
        <taxon>Camelineae</taxon>
        <taxon>Arabidopsis</taxon>
    </lineage>
</organism>
<dbReference type="Proteomes" id="UP000682877">
    <property type="component" value="Chromosome 6"/>
</dbReference>
<evidence type="ECO:0000313" key="1">
    <source>
        <dbReference type="EMBL" id="CAE6092619.1"/>
    </source>
</evidence>
<dbReference type="AlphaFoldDB" id="A0A8S2AG59"/>
<dbReference type="EMBL" id="LR999456">
    <property type="protein sequence ID" value="CAE6092619.1"/>
    <property type="molecule type" value="Genomic_DNA"/>
</dbReference>
<dbReference type="Pfam" id="PF06683">
    <property type="entry name" value="DUF1184"/>
    <property type="match status" value="2"/>
</dbReference>
<evidence type="ECO:0000313" key="2">
    <source>
        <dbReference type="Proteomes" id="UP000682877"/>
    </source>
</evidence>
<reference evidence="1" key="1">
    <citation type="submission" date="2021-01" db="EMBL/GenBank/DDBJ databases">
        <authorList>
            <person name="Bezrukov I."/>
        </authorList>
    </citation>
    <scope>NUCLEOTIDE SEQUENCE</scope>
</reference>